<accession>A0AAV5E6N0</accession>
<evidence type="ECO:0000256" key="1">
    <source>
        <dbReference type="SAM" id="MobiDB-lite"/>
    </source>
</evidence>
<dbReference type="PANTHER" id="PTHR33927:SF1">
    <property type="entry name" value="TRANSMEMBRANE PROTEIN"/>
    <property type="match status" value="1"/>
</dbReference>
<keyword evidence="4" id="KW-1185">Reference proteome</keyword>
<organism evidence="3 4">
    <name type="scientific">Eleusine coracana subsp. coracana</name>
    <dbReference type="NCBI Taxonomy" id="191504"/>
    <lineage>
        <taxon>Eukaryota</taxon>
        <taxon>Viridiplantae</taxon>
        <taxon>Streptophyta</taxon>
        <taxon>Embryophyta</taxon>
        <taxon>Tracheophyta</taxon>
        <taxon>Spermatophyta</taxon>
        <taxon>Magnoliopsida</taxon>
        <taxon>Liliopsida</taxon>
        <taxon>Poales</taxon>
        <taxon>Poaceae</taxon>
        <taxon>PACMAD clade</taxon>
        <taxon>Chloridoideae</taxon>
        <taxon>Cynodonteae</taxon>
        <taxon>Eleusininae</taxon>
        <taxon>Eleusine</taxon>
    </lineage>
</organism>
<keyword evidence="2" id="KW-0732">Signal</keyword>
<feature type="chain" id="PRO_5043898974" evidence="2">
    <location>
        <begin position="18"/>
        <end position="201"/>
    </location>
</feature>
<reference evidence="3" key="2">
    <citation type="submission" date="2021-12" db="EMBL/GenBank/DDBJ databases">
        <title>Resequencing data analysis of finger millet.</title>
        <authorList>
            <person name="Hatakeyama M."/>
            <person name="Aluri S."/>
            <person name="Balachadran M.T."/>
            <person name="Sivarajan S.R."/>
            <person name="Poveda L."/>
            <person name="Shimizu-Inatsugi R."/>
            <person name="Schlapbach R."/>
            <person name="Sreeman S.M."/>
            <person name="Shimizu K.K."/>
        </authorList>
    </citation>
    <scope>NUCLEOTIDE SEQUENCE</scope>
</reference>
<comment type="caution">
    <text evidence="3">The sequence shown here is derived from an EMBL/GenBank/DDBJ whole genome shotgun (WGS) entry which is preliminary data.</text>
</comment>
<dbReference type="EMBL" id="BQKI01000073">
    <property type="protein sequence ID" value="GJN18393.1"/>
    <property type="molecule type" value="Genomic_DNA"/>
</dbReference>
<evidence type="ECO:0000313" key="3">
    <source>
        <dbReference type="EMBL" id="GJN18393.1"/>
    </source>
</evidence>
<dbReference type="Proteomes" id="UP001054889">
    <property type="component" value="Unassembled WGS sequence"/>
</dbReference>
<sequence>MATITFFTFLPWFTVRRVPVTVTTHSTHASIITFQGGVKPGLLGRISRSPLFEWYAFVIISGDGDQHAMLAGAFSDFTCGLISDLPSQLWVRGVHFTRLPYLLNMYRSATMVATGSGICVFLSFLMQPRTAELSLVWVAKGIEANYGGEIMAAVSSSERLHGRVVMHDTAVMGHKAGPGPVREGRRPWPPKNQRPQSGFTC</sequence>
<proteinExistence type="predicted"/>
<evidence type="ECO:0000256" key="2">
    <source>
        <dbReference type="SAM" id="SignalP"/>
    </source>
</evidence>
<gene>
    <name evidence="3" type="primary">gb05552</name>
    <name evidence="3" type="ORF">PR202_gb05552</name>
</gene>
<feature type="signal peptide" evidence="2">
    <location>
        <begin position="1"/>
        <end position="17"/>
    </location>
</feature>
<reference evidence="3" key="1">
    <citation type="journal article" date="2018" name="DNA Res.">
        <title>Multiple hybrid de novo genome assembly of finger millet, an orphan allotetraploid crop.</title>
        <authorList>
            <person name="Hatakeyama M."/>
            <person name="Aluri S."/>
            <person name="Balachadran M.T."/>
            <person name="Sivarajan S.R."/>
            <person name="Patrignani A."/>
            <person name="Gruter S."/>
            <person name="Poveda L."/>
            <person name="Shimizu-Inatsugi R."/>
            <person name="Baeten J."/>
            <person name="Francoijs K.J."/>
            <person name="Nataraja K.N."/>
            <person name="Reddy Y.A.N."/>
            <person name="Phadnis S."/>
            <person name="Ravikumar R.L."/>
            <person name="Schlapbach R."/>
            <person name="Sreeman S.M."/>
            <person name="Shimizu K.K."/>
        </authorList>
    </citation>
    <scope>NUCLEOTIDE SEQUENCE</scope>
</reference>
<dbReference type="InterPro" id="IPR052979">
    <property type="entry name" value="Adenylate-forming_domain"/>
</dbReference>
<dbReference type="PANTHER" id="PTHR33927">
    <property type="entry name" value="TRANSMEMBRANE PROTEIN"/>
    <property type="match status" value="1"/>
</dbReference>
<dbReference type="AlphaFoldDB" id="A0AAV5E6N0"/>
<name>A0AAV5E6N0_ELECO</name>
<evidence type="ECO:0000313" key="4">
    <source>
        <dbReference type="Proteomes" id="UP001054889"/>
    </source>
</evidence>
<feature type="region of interest" description="Disordered" evidence="1">
    <location>
        <begin position="174"/>
        <end position="201"/>
    </location>
</feature>
<protein>
    <submittedName>
        <fullName evidence="3">Uncharacterized protein</fullName>
    </submittedName>
</protein>